<dbReference type="AlphaFoldDB" id="A0A316DHC8"/>
<evidence type="ECO:0000313" key="2">
    <source>
        <dbReference type="EMBL" id="PWK17076.1"/>
    </source>
</evidence>
<dbReference type="Pfam" id="PF01610">
    <property type="entry name" value="DDE_Tnp_ISL3"/>
    <property type="match status" value="1"/>
</dbReference>
<dbReference type="EMBL" id="QGGO01000038">
    <property type="protein sequence ID" value="PWK17076.1"/>
    <property type="molecule type" value="Genomic_DNA"/>
</dbReference>
<comment type="caution">
    <text evidence="2">The sequence shown here is derived from an EMBL/GenBank/DDBJ whole genome shotgun (WGS) entry which is preliminary data.</text>
</comment>
<name>A0A316DHC8_9BACT</name>
<dbReference type="PANTHER" id="PTHR33498:SF1">
    <property type="entry name" value="TRANSPOSASE FOR INSERTION SEQUENCE ELEMENT IS1557"/>
    <property type="match status" value="1"/>
</dbReference>
<dbReference type="RefSeq" id="WP_109745176.1">
    <property type="nucleotide sequence ID" value="NZ_QGGO01000038.1"/>
</dbReference>
<organism evidence="2 3">
    <name type="scientific">Arcicella aurantiaca</name>
    <dbReference type="NCBI Taxonomy" id="591202"/>
    <lineage>
        <taxon>Bacteria</taxon>
        <taxon>Pseudomonadati</taxon>
        <taxon>Bacteroidota</taxon>
        <taxon>Cytophagia</taxon>
        <taxon>Cytophagales</taxon>
        <taxon>Flectobacillaceae</taxon>
        <taxon>Arcicella</taxon>
    </lineage>
</organism>
<sequence>MGLELGGNPTQRIGILSFVKVSASTILRLIIKCPFQPIILPKIIGVDDWAFKKRFDYGTIIVDLEKNKVIDLLPDREAKTLTKWPLEHPSVEIIF</sequence>
<proteinExistence type="predicted"/>
<dbReference type="Proteomes" id="UP000245489">
    <property type="component" value="Unassembled WGS sequence"/>
</dbReference>
<evidence type="ECO:0000313" key="3">
    <source>
        <dbReference type="Proteomes" id="UP000245489"/>
    </source>
</evidence>
<protein>
    <submittedName>
        <fullName evidence="2">Transposase</fullName>
    </submittedName>
</protein>
<reference evidence="2 3" key="1">
    <citation type="submission" date="2018-05" db="EMBL/GenBank/DDBJ databases">
        <title>Genomic Encyclopedia of Archaeal and Bacterial Type Strains, Phase II (KMG-II): from individual species to whole genera.</title>
        <authorList>
            <person name="Goeker M."/>
        </authorList>
    </citation>
    <scope>NUCLEOTIDE SEQUENCE [LARGE SCALE GENOMIC DNA]</scope>
    <source>
        <strain evidence="2 3">DSM 22214</strain>
    </source>
</reference>
<keyword evidence="3" id="KW-1185">Reference proteome</keyword>
<gene>
    <name evidence="2" type="ORF">LV89_04527</name>
</gene>
<feature type="domain" description="Transposase IS204/IS1001/IS1096/IS1165 DDE" evidence="1">
    <location>
        <begin position="44"/>
        <end position="85"/>
    </location>
</feature>
<dbReference type="InterPro" id="IPR002560">
    <property type="entry name" value="Transposase_DDE"/>
</dbReference>
<dbReference type="InterPro" id="IPR047951">
    <property type="entry name" value="Transpos_ISL3"/>
</dbReference>
<evidence type="ECO:0000259" key="1">
    <source>
        <dbReference type="Pfam" id="PF01610"/>
    </source>
</evidence>
<dbReference type="OrthoDB" id="3238779at2"/>
<dbReference type="PANTHER" id="PTHR33498">
    <property type="entry name" value="TRANSPOSASE FOR INSERTION SEQUENCE ELEMENT IS1557"/>
    <property type="match status" value="1"/>
</dbReference>
<accession>A0A316DHC8</accession>